<protein>
    <recommendedName>
        <fullName evidence="4">Checkpoint protein</fullName>
    </recommendedName>
</protein>
<comment type="caution">
    <text evidence="5">The sequence shown here is derived from an EMBL/GenBank/DDBJ whole genome shotgun (WGS) entry which is preliminary data.</text>
</comment>
<evidence type="ECO:0000313" key="5">
    <source>
        <dbReference type="EMBL" id="KAF2903005.1"/>
    </source>
</evidence>
<dbReference type="EMBL" id="VTPC01001125">
    <property type="protein sequence ID" value="KAF2903005.1"/>
    <property type="molecule type" value="Genomic_DNA"/>
</dbReference>
<dbReference type="GO" id="GO:0035861">
    <property type="term" value="C:site of double-strand break"/>
    <property type="evidence" value="ECO:0007669"/>
    <property type="project" value="TreeGrafter"/>
</dbReference>
<dbReference type="GO" id="GO:0033314">
    <property type="term" value="P:mitotic DNA replication checkpoint signaling"/>
    <property type="evidence" value="ECO:0007669"/>
    <property type="project" value="TreeGrafter"/>
</dbReference>
<gene>
    <name evidence="5" type="ORF">ILUMI_03174</name>
</gene>
<dbReference type="PANTHER" id="PTHR12900">
    <property type="entry name" value="MITOTIC AND DNA DAMAGE CHECKPOINT PROTEIN HUS1"/>
    <property type="match status" value="1"/>
</dbReference>
<dbReference type="AlphaFoldDB" id="A0A8K0DBA0"/>
<evidence type="ECO:0000313" key="6">
    <source>
        <dbReference type="Proteomes" id="UP000801492"/>
    </source>
</evidence>
<dbReference type="OrthoDB" id="10063861at2759"/>
<sequence>MKFRAVMVDTAAMRDFMNTVNSLSKLAKECVIRIVERRVYFIISNEDAGPRKPFVWCELPVNFYFKQYNLTGVNEEHNEIYLAFATGMLARSLSALKQNARSLKIKLTNKQMPCLTLEIELASSEGIEARQLIHDVPVEVISRQHWEDYAEPRFNDFHVSIQMPNLKPIKNIVERMKTMSNALIMSANKYGRLTLKIKTNMVTLSAHFPELSVESFAVGHMPDDEEMEYESEESDLQTVSATIDIKKFLMFLTGMQVNNCKTTCSIVQSKMVKLALEQPGALSFQCFLTELSS</sequence>
<comment type="subcellular location">
    <subcellularLocation>
        <location evidence="1">Nucleus</location>
    </subcellularLocation>
</comment>
<keyword evidence="3" id="KW-0539">Nucleus</keyword>
<dbReference type="Pfam" id="PF04005">
    <property type="entry name" value="Hus1"/>
    <property type="match status" value="1"/>
</dbReference>
<dbReference type="GO" id="GO:0030896">
    <property type="term" value="C:checkpoint clamp complex"/>
    <property type="evidence" value="ECO:0007669"/>
    <property type="project" value="InterPro"/>
</dbReference>
<reference evidence="5" key="1">
    <citation type="submission" date="2019-08" db="EMBL/GenBank/DDBJ databases">
        <title>The genome of the North American firefly Photinus pyralis.</title>
        <authorList>
            <consortium name="Photinus pyralis genome working group"/>
            <person name="Fallon T.R."/>
            <person name="Sander Lower S.E."/>
            <person name="Weng J.-K."/>
        </authorList>
    </citation>
    <scope>NUCLEOTIDE SEQUENCE</scope>
    <source>
        <strain evidence="5">TRF0915ILg1</strain>
        <tissue evidence="5">Whole body</tissue>
    </source>
</reference>
<dbReference type="GO" id="GO:0006289">
    <property type="term" value="P:nucleotide-excision repair"/>
    <property type="evidence" value="ECO:0007669"/>
    <property type="project" value="TreeGrafter"/>
</dbReference>
<proteinExistence type="inferred from homology"/>
<comment type="similarity">
    <text evidence="2 4">Belongs to the HUS1 family.</text>
</comment>
<dbReference type="InterPro" id="IPR007150">
    <property type="entry name" value="HUS1/Mec3"/>
</dbReference>
<dbReference type="GO" id="GO:0000724">
    <property type="term" value="P:double-strand break repair via homologous recombination"/>
    <property type="evidence" value="ECO:0007669"/>
    <property type="project" value="TreeGrafter"/>
</dbReference>
<dbReference type="Proteomes" id="UP000801492">
    <property type="component" value="Unassembled WGS sequence"/>
</dbReference>
<dbReference type="PIRSF" id="PIRSF011312">
    <property type="entry name" value="Cell_cycle_HUS1"/>
    <property type="match status" value="1"/>
</dbReference>
<dbReference type="PANTHER" id="PTHR12900:SF0">
    <property type="entry name" value="CHECKPOINT PROTEIN"/>
    <property type="match status" value="1"/>
</dbReference>
<evidence type="ECO:0000256" key="4">
    <source>
        <dbReference type="PIRNR" id="PIRNR011312"/>
    </source>
</evidence>
<evidence type="ECO:0000256" key="1">
    <source>
        <dbReference type="ARBA" id="ARBA00004123"/>
    </source>
</evidence>
<dbReference type="GO" id="GO:0005730">
    <property type="term" value="C:nucleolus"/>
    <property type="evidence" value="ECO:0007669"/>
    <property type="project" value="InterPro"/>
</dbReference>
<evidence type="ECO:0000256" key="3">
    <source>
        <dbReference type="ARBA" id="ARBA00023242"/>
    </source>
</evidence>
<dbReference type="GO" id="GO:0044778">
    <property type="term" value="P:meiotic DNA integrity checkpoint signaling"/>
    <property type="evidence" value="ECO:0007669"/>
    <property type="project" value="TreeGrafter"/>
</dbReference>
<name>A0A8K0DBA0_IGNLU</name>
<dbReference type="Gene3D" id="3.70.10.10">
    <property type="match status" value="1"/>
</dbReference>
<keyword evidence="6" id="KW-1185">Reference proteome</keyword>
<dbReference type="GO" id="GO:0000723">
    <property type="term" value="P:telomere maintenance"/>
    <property type="evidence" value="ECO:0007669"/>
    <property type="project" value="TreeGrafter"/>
</dbReference>
<dbReference type="GO" id="GO:0031573">
    <property type="term" value="P:mitotic intra-S DNA damage checkpoint signaling"/>
    <property type="evidence" value="ECO:0007669"/>
    <property type="project" value="TreeGrafter"/>
</dbReference>
<dbReference type="InterPro" id="IPR016580">
    <property type="entry name" value="HUS1"/>
</dbReference>
<accession>A0A8K0DBA0</accession>
<organism evidence="5 6">
    <name type="scientific">Ignelater luminosus</name>
    <name type="common">Cucubano</name>
    <name type="synonym">Pyrophorus luminosus</name>
    <dbReference type="NCBI Taxonomy" id="2038154"/>
    <lineage>
        <taxon>Eukaryota</taxon>
        <taxon>Metazoa</taxon>
        <taxon>Ecdysozoa</taxon>
        <taxon>Arthropoda</taxon>
        <taxon>Hexapoda</taxon>
        <taxon>Insecta</taxon>
        <taxon>Pterygota</taxon>
        <taxon>Neoptera</taxon>
        <taxon>Endopterygota</taxon>
        <taxon>Coleoptera</taxon>
        <taxon>Polyphaga</taxon>
        <taxon>Elateriformia</taxon>
        <taxon>Elateroidea</taxon>
        <taxon>Elateridae</taxon>
        <taxon>Agrypninae</taxon>
        <taxon>Pyrophorini</taxon>
        <taxon>Ignelater</taxon>
    </lineage>
</organism>
<evidence type="ECO:0000256" key="2">
    <source>
        <dbReference type="ARBA" id="ARBA00005563"/>
    </source>
</evidence>